<feature type="active site" description="Nucleophile" evidence="4">
    <location>
        <position position="7"/>
    </location>
</feature>
<name>A0A919S1V3_9CLOT</name>
<dbReference type="AlphaFoldDB" id="A0A919S1V3"/>
<evidence type="ECO:0000256" key="2">
    <source>
        <dbReference type="ARBA" id="ARBA00022801"/>
    </source>
</evidence>
<dbReference type="RefSeq" id="WP_212904357.1">
    <property type="nucleotide sequence ID" value="NZ_BOPZ01000020.1"/>
</dbReference>
<evidence type="ECO:0000256" key="1">
    <source>
        <dbReference type="ARBA" id="ARBA00011063"/>
    </source>
</evidence>
<dbReference type="Proteomes" id="UP000679179">
    <property type="component" value="Unassembled WGS sequence"/>
</dbReference>
<evidence type="ECO:0000313" key="6">
    <source>
        <dbReference type="EMBL" id="GIM29665.1"/>
    </source>
</evidence>
<dbReference type="InterPro" id="IPR050438">
    <property type="entry name" value="LMW_PTPase"/>
</dbReference>
<organism evidence="6 7">
    <name type="scientific">Clostridium polyendosporum</name>
    <dbReference type="NCBI Taxonomy" id="69208"/>
    <lineage>
        <taxon>Bacteria</taxon>
        <taxon>Bacillati</taxon>
        <taxon>Bacillota</taxon>
        <taxon>Clostridia</taxon>
        <taxon>Eubacteriales</taxon>
        <taxon>Clostridiaceae</taxon>
        <taxon>Clostridium</taxon>
    </lineage>
</organism>
<dbReference type="SMART" id="SM00226">
    <property type="entry name" value="LMWPc"/>
    <property type="match status" value="1"/>
</dbReference>
<evidence type="ECO:0000313" key="7">
    <source>
        <dbReference type="Proteomes" id="UP000679179"/>
    </source>
</evidence>
<protein>
    <submittedName>
        <fullName evidence="6">Protein-tyrosine-phosphatase</fullName>
    </submittedName>
</protein>
<dbReference type="PANTHER" id="PTHR11717:SF31">
    <property type="entry name" value="LOW MOLECULAR WEIGHT PROTEIN-TYROSINE-PHOSPHATASE ETP-RELATED"/>
    <property type="match status" value="1"/>
</dbReference>
<proteinExistence type="inferred from homology"/>
<sequence>MKILFVCTGNTCRSCMAESIFNKRCNIEGVSAYSAGLSIVPGSIASKHSAHLVLTNLCHNISERKAVQLTSEMIKSADLILTMTSHMKQLLTSNLPQYNEKIYSICEFVSVEGEISDPYGGSIGVYEKTYNQLDNIVGMVLSKLKEDKGIS</sequence>
<feature type="domain" description="Phosphotyrosine protein phosphatase I" evidence="5">
    <location>
        <begin position="1"/>
        <end position="143"/>
    </location>
</feature>
<accession>A0A919S1V3</accession>
<dbReference type="PANTHER" id="PTHR11717">
    <property type="entry name" value="LOW MOLECULAR WEIGHT PROTEIN TYROSINE PHOSPHATASE"/>
    <property type="match status" value="1"/>
</dbReference>
<dbReference type="InterPro" id="IPR036196">
    <property type="entry name" value="Ptyr_pPase_sf"/>
</dbReference>
<comment type="caution">
    <text evidence="6">The sequence shown here is derived from an EMBL/GenBank/DDBJ whole genome shotgun (WGS) entry which is preliminary data.</text>
</comment>
<gene>
    <name evidence="6" type="ORF">CPJCM30710_23310</name>
</gene>
<feature type="active site" description="Proton donor" evidence="4">
    <location>
        <position position="117"/>
    </location>
</feature>
<dbReference type="Gene3D" id="3.40.50.2300">
    <property type="match status" value="1"/>
</dbReference>
<dbReference type="Pfam" id="PF01451">
    <property type="entry name" value="LMWPc"/>
    <property type="match status" value="1"/>
</dbReference>
<dbReference type="SUPFAM" id="SSF52788">
    <property type="entry name" value="Phosphotyrosine protein phosphatases I"/>
    <property type="match status" value="1"/>
</dbReference>
<evidence type="ECO:0000256" key="4">
    <source>
        <dbReference type="PIRSR" id="PIRSR617867-1"/>
    </source>
</evidence>
<keyword evidence="7" id="KW-1185">Reference proteome</keyword>
<evidence type="ECO:0000259" key="5">
    <source>
        <dbReference type="SMART" id="SM00226"/>
    </source>
</evidence>
<dbReference type="GO" id="GO:0004725">
    <property type="term" value="F:protein tyrosine phosphatase activity"/>
    <property type="evidence" value="ECO:0007669"/>
    <property type="project" value="InterPro"/>
</dbReference>
<reference evidence="6" key="1">
    <citation type="submission" date="2021-03" db="EMBL/GenBank/DDBJ databases">
        <title>Taxonomic study of Clostridium polyendosporum from meadow-gley soil under rice.</title>
        <authorList>
            <person name="Kobayashi H."/>
            <person name="Tanizawa Y."/>
            <person name="Yagura M."/>
        </authorList>
    </citation>
    <scope>NUCLEOTIDE SEQUENCE</scope>
    <source>
        <strain evidence="6">JCM 30710</strain>
    </source>
</reference>
<evidence type="ECO:0000256" key="3">
    <source>
        <dbReference type="ARBA" id="ARBA00022912"/>
    </source>
</evidence>
<keyword evidence="2" id="KW-0378">Hydrolase</keyword>
<dbReference type="CDD" id="cd16344">
    <property type="entry name" value="LMWPAP"/>
    <property type="match status" value="1"/>
</dbReference>
<dbReference type="PRINTS" id="PR00719">
    <property type="entry name" value="LMWPTPASE"/>
</dbReference>
<keyword evidence="3" id="KW-0904">Protein phosphatase</keyword>
<dbReference type="EMBL" id="BOPZ01000020">
    <property type="protein sequence ID" value="GIM29665.1"/>
    <property type="molecule type" value="Genomic_DNA"/>
</dbReference>
<dbReference type="InterPro" id="IPR023485">
    <property type="entry name" value="Ptyr_pPase"/>
</dbReference>
<dbReference type="InterPro" id="IPR017867">
    <property type="entry name" value="Tyr_phospatase_low_mol_wt"/>
</dbReference>
<comment type="similarity">
    <text evidence="1">Belongs to the low molecular weight phosphotyrosine protein phosphatase family.</text>
</comment>
<feature type="active site" description="Nucleophile" evidence="4">
    <location>
        <position position="13"/>
    </location>
</feature>